<dbReference type="EMBL" id="JAKGTH010000009">
    <property type="protein sequence ID" value="MCF4102181.1"/>
    <property type="molecule type" value="Genomic_DNA"/>
</dbReference>
<dbReference type="Proteomes" id="UP001179363">
    <property type="component" value="Unassembled WGS sequence"/>
</dbReference>
<dbReference type="Gene3D" id="3.40.50.2000">
    <property type="entry name" value="Glycogen Phosphorylase B"/>
    <property type="match status" value="2"/>
</dbReference>
<gene>
    <name evidence="2" type="ORF">L1I30_10920</name>
</gene>
<organism evidence="2 3">
    <name type="scientific">Gillisia lutea</name>
    <dbReference type="NCBI Taxonomy" id="2909668"/>
    <lineage>
        <taxon>Bacteria</taxon>
        <taxon>Pseudomonadati</taxon>
        <taxon>Bacteroidota</taxon>
        <taxon>Flavobacteriia</taxon>
        <taxon>Flavobacteriales</taxon>
        <taxon>Flavobacteriaceae</taxon>
        <taxon>Gillisia</taxon>
    </lineage>
</organism>
<dbReference type="Pfam" id="PF00534">
    <property type="entry name" value="Glycos_transf_1"/>
    <property type="match status" value="1"/>
</dbReference>
<evidence type="ECO:0000259" key="1">
    <source>
        <dbReference type="Pfam" id="PF00534"/>
    </source>
</evidence>
<protein>
    <submittedName>
        <fullName evidence="2">Glycosyltransferase family 4 protein</fullName>
    </submittedName>
</protein>
<dbReference type="RefSeq" id="WP_236134328.1">
    <property type="nucleotide sequence ID" value="NZ_JAKGTH010000009.1"/>
</dbReference>
<evidence type="ECO:0000313" key="3">
    <source>
        <dbReference type="Proteomes" id="UP001179363"/>
    </source>
</evidence>
<evidence type="ECO:0000313" key="2">
    <source>
        <dbReference type="EMBL" id="MCF4102181.1"/>
    </source>
</evidence>
<keyword evidence="3" id="KW-1185">Reference proteome</keyword>
<dbReference type="SUPFAM" id="SSF53756">
    <property type="entry name" value="UDP-Glycosyltransferase/glycogen phosphorylase"/>
    <property type="match status" value="1"/>
</dbReference>
<proteinExistence type="predicted"/>
<dbReference type="PANTHER" id="PTHR12526">
    <property type="entry name" value="GLYCOSYLTRANSFERASE"/>
    <property type="match status" value="1"/>
</dbReference>
<dbReference type="CDD" id="cd03801">
    <property type="entry name" value="GT4_PimA-like"/>
    <property type="match status" value="1"/>
</dbReference>
<feature type="domain" description="Glycosyl transferase family 1" evidence="1">
    <location>
        <begin position="247"/>
        <end position="388"/>
    </location>
</feature>
<sequence>MKIILSHPSGNSNVRAIAKTMVDKGVLGKFYTSIATFPNSFWYTCAARGPLKDFRRRTYHNDLKSVTKCYPWRELGRSFSSKFGLENLIKHEEGPFCVDKVYQELDRYVAARLKDEQEQGATAVYAYEDGALETFYRAKELGLTCIYELPIAYWKTGRRLMMEEAVRLPQWSETLGGGIIDSKSKLQRKKLELQLADVVIGPGSFVMDSLPEWAKNKKQVISPFGSPPITQETDLYKPYKVDINSPLRVLFVGSMGQRKGLGDLFAAMKLLKNKNIELVVLGSMLSSMEFYRKEFPDFTYETCREHSEVLALMLSCDVFCLPSIVEGRALVLQEAMSQGLPLIITPNTGGADLIKEGKTGFLVPIRSPEKIAEKLEWFLNNRLKIPEMGEHSRTLAKSYSWEKYGTTIYRALLQYFDATSGTEKSMNLGLIHAK</sequence>
<accession>A0ABS9EL50</accession>
<reference evidence="2" key="1">
    <citation type="submission" date="2022-01" db="EMBL/GenBank/DDBJ databases">
        <title>Gillisia lutea sp. nov., isolated from marine plastic residues from the Malvarosa beach (Valencia, Spain).</title>
        <authorList>
            <person name="Vidal-Verdu A."/>
            <person name="Molina-Menor E."/>
            <person name="Satari L."/>
            <person name="Pascual J."/>
            <person name="Pereto J."/>
            <person name="Porcar M."/>
        </authorList>
    </citation>
    <scope>NUCLEOTIDE SEQUENCE</scope>
    <source>
        <strain evidence="2">M10.2A</strain>
    </source>
</reference>
<dbReference type="InterPro" id="IPR001296">
    <property type="entry name" value="Glyco_trans_1"/>
</dbReference>
<name>A0ABS9EL50_9FLAO</name>
<comment type="caution">
    <text evidence="2">The sequence shown here is derived from an EMBL/GenBank/DDBJ whole genome shotgun (WGS) entry which is preliminary data.</text>
</comment>